<dbReference type="OrthoDB" id="9800666at2"/>
<reference evidence="4 5" key="1">
    <citation type="submission" date="2015-02" db="EMBL/GenBank/DDBJ databases">
        <title>Draft genome of a novel marine cyanobacterium (Chroococcales) isolated from South Atlantic Ocean.</title>
        <authorList>
            <person name="Rigonato J."/>
            <person name="Alvarenga D.O."/>
            <person name="Branco L.H."/>
            <person name="Varani A.M."/>
            <person name="Brandini F.P."/>
            <person name="Fiore M.F."/>
        </authorList>
    </citation>
    <scope>NUCLEOTIDE SEQUENCE [LARGE SCALE GENOMIC DNA]</scope>
    <source>
        <strain evidence="4 5">CENA595</strain>
    </source>
</reference>
<evidence type="ECO:0000256" key="1">
    <source>
        <dbReference type="SAM" id="MobiDB-lite"/>
    </source>
</evidence>
<keyword evidence="2" id="KW-0732">Signal</keyword>
<dbReference type="Pfam" id="PF02469">
    <property type="entry name" value="Fasciclin"/>
    <property type="match status" value="1"/>
</dbReference>
<dbReference type="PROSITE" id="PS50213">
    <property type="entry name" value="FAS1"/>
    <property type="match status" value="1"/>
</dbReference>
<dbReference type="InterPro" id="IPR036378">
    <property type="entry name" value="FAS1_dom_sf"/>
</dbReference>
<dbReference type="AlphaFoldDB" id="A0A0D8ZKW7"/>
<evidence type="ECO:0000313" key="4">
    <source>
        <dbReference type="EMBL" id="KJH69375.1"/>
    </source>
</evidence>
<evidence type="ECO:0000256" key="2">
    <source>
        <dbReference type="SAM" id="SignalP"/>
    </source>
</evidence>
<feature type="domain" description="FAS1" evidence="3">
    <location>
        <begin position="58"/>
        <end position="191"/>
    </location>
</feature>
<feature type="compositionally biased region" description="Low complexity" evidence="1">
    <location>
        <begin position="44"/>
        <end position="54"/>
    </location>
</feature>
<dbReference type="PANTHER" id="PTHR10900:SF77">
    <property type="entry name" value="FI19380P1"/>
    <property type="match status" value="1"/>
</dbReference>
<dbReference type="SMART" id="SM00554">
    <property type="entry name" value="FAS1"/>
    <property type="match status" value="1"/>
</dbReference>
<sequence>MNVQTKTKFAGLAAGLLIFPAIAACTPQAQIPNTTQPAPEAVQPPLASPSAPIADADDNRVVDVVEANNSLSTLASAIDETQLDEVLNRDEPFTVFAPTNEAFAALPAQTRQRLLQPENRQKLAQILSYHVVPGQLAANQLSSGEVRTVEGANVNVQVDQAANQVRVNEATVVQADIPASNGVVHIVDRVILPPNFEI</sequence>
<organism evidence="4 5">
    <name type="scientific">Aliterella atlantica CENA595</name>
    <dbReference type="NCBI Taxonomy" id="1618023"/>
    <lineage>
        <taxon>Bacteria</taxon>
        <taxon>Bacillati</taxon>
        <taxon>Cyanobacteriota</taxon>
        <taxon>Cyanophyceae</taxon>
        <taxon>Chroococcidiopsidales</taxon>
        <taxon>Aliterellaceae</taxon>
        <taxon>Aliterella</taxon>
    </lineage>
</organism>
<dbReference type="EMBL" id="JYON01000048">
    <property type="protein sequence ID" value="KJH69375.1"/>
    <property type="molecule type" value="Genomic_DNA"/>
</dbReference>
<accession>A0A0D8ZKW7</accession>
<feature type="chain" id="PRO_5002337340" evidence="2">
    <location>
        <begin position="24"/>
        <end position="198"/>
    </location>
</feature>
<dbReference type="SUPFAM" id="SSF82153">
    <property type="entry name" value="FAS1 domain"/>
    <property type="match status" value="1"/>
</dbReference>
<feature type="region of interest" description="Disordered" evidence="1">
    <location>
        <begin position="33"/>
        <end position="54"/>
    </location>
</feature>
<gene>
    <name evidence="4" type="ORF">UH38_24205</name>
</gene>
<name>A0A0D8ZKW7_9CYAN</name>
<evidence type="ECO:0000259" key="3">
    <source>
        <dbReference type="PROSITE" id="PS50213"/>
    </source>
</evidence>
<dbReference type="PROSITE" id="PS51257">
    <property type="entry name" value="PROKAR_LIPOPROTEIN"/>
    <property type="match status" value="1"/>
</dbReference>
<dbReference type="STRING" id="1618023.UH38_24205"/>
<dbReference type="RefSeq" id="WP_045057281.1">
    <property type="nucleotide sequence ID" value="NZ_CAWMDP010000013.1"/>
</dbReference>
<comment type="caution">
    <text evidence="4">The sequence shown here is derived from an EMBL/GenBank/DDBJ whole genome shotgun (WGS) entry which is preliminary data.</text>
</comment>
<protein>
    <submittedName>
        <fullName evidence="4">Beta-Ig-H3/fasciclin</fullName>
    </submittedName>
</protein>
<dbReference type="PANTHER" id="PTHR10900">
    <property type="entry name" value="PERIOSTIN-RELATED"/>
    <property type="match status" value="1"/>
</dbReference>
<dbReference type="InterPro" id="IPR050904">
    <property type="entry name" value="Adhesion/Biosynth-related"/>
</dbReference>
<dbReference type="InterPro" id="IPR000782">
    <property type="entry name" value="FAS1_domain"/>
</dbReference>
<keyword evidence="5" id="KW-1185">Reference proteome</keyword>
<proteinExistence type="predicted"/>
<feature type="signal peptide" evidence="2">
    <location>
        <begin position="1"/>
        <end position="23"/>
    </location>
</feature>
<dbReference type="Gene3D" id="2.30.180.10">
    <property type="entry name" value="FAS1 domain"/>
    <property type="match status" value="1"/>
</dbReference>
<evidence type="ECO:0000313" key="5">
    <source>
        <dbReference type="Proteomes" id="UP000032452"/>
    </source>
</evidence>
<dbReference type="Proteomes" id="UP000032452">
    <property type="component" value="Unassembled WGS sequence"/>
</dbReference>
<dbReference type="FunFam" id="2.30.180.10:FF:000019">
    <property type="entry name" value="Cell surface lipoprotein"/>
    <property type="match status" value="1"/>
</dbReference>